<reference evidence="8 9" key="1">
    <citation type="journal article" date="2023" name="Commun. Biol.">
        <title>Genome analysis of Parmales, the sister group of diatoms, reveals the evolutionary specialization of diatoms from phago-mixotrophs to photoautotrophs.</title>
        <authorList>
            <person name="Ban H."/>
            <person name="Sato S."/>
            <person name="Yoshikawa S."/>
            <person name="Yamada K."/>
            <person name="Nakamura Y."/>
            <person name="Ichinomiya M."/>
            <person name="Sato N."/>
            <person name="Blanc-Mathieu R."/>
            <person name="Endo H."/>
            <person name="Kuwata A."/>
            <person name="Ogata H."/>
        </authorList>
    </citation>
    <scope>NUCLEOTIDE SEQUENCE [LARGE SCALE GENOMIC DNA]</scope>
</reference>
<dbReference type="Proteomes" id="UP001165060">
    <property type="component" value="Unassembled WGS sequence"/>
</dbReference>
<evidence type="ECO:0000313" key="9">
    <source>
        <dbReference type="Proteomes" id="UP001165060"/>
    </source>
</evidence>
<protein>
    <recommendedName>
        <fullName evidence="7">AP2/ERF domain-containing protein</fullName>
    </recommendedName>
</protein>
<keyword evidence="5" id="KW-0539">Nucleus</keyword>
<dbReference type="SUPFAM" id="SSF54171">
    <property type="entry name" value="DNA-binding domain"/>
    <property type="match status" value="1"/>
</dbReference>
<proteinExistence type="predicted"/>
<dbReference type="SMART" id="SM00380">
    <property type="entry name" value="AP2"/>
    <property type="match status" value="1"/>
</dbReference>
<comment type="subcellular location">
    <subcellularLocation>
        <location evidence="1">Nucleus</location>
    </subcellularLocation>
</comment>
<dbReference type="PROSITE" id="PS51032">
    <property type="entry name" value="AP2_ERF"/>
    <property type="match status" value="1"/>
</dbReference>
<evidence type="ECO:0000259" key="7">
    <source>
        <dbReference type="PROSITE" id="PS51032"/>
    </source>
</evidence>
<dbReference type="InterPro" id="IPR036955">
    <property type="entry name" value="AP2/ERF_dom_sf"/>
</dbReference>
<feature type="region of interest" description="Disordered" evidence="6">
    <location>
        <begin position="186"/>
        <end position="236"/>
    </location>
</feature>
<feature type="compositionally biased region" description="Low complexity" evidence="6">
    <location>
        <begin position="9"/>
        <end position="39"/>
    </location>
</feature>
<dbReference type="EMBL" id="BRYB01000346">
    <property type="protein sequence ID" value="GMI28201.1"/>
    <property type="molecule type" value="Genomic_DNA"/>
</dbReference>
<keyword evidence="2" id="KW-0805">Transcription regulation</keyword>
<evidence type="ECO:0000256" key="2">
    <source>
        <dbReference type="ARBA" id="ARBA00023015"/>
    </source>
</evidence>
<evidence type="ECO:0000256" key="6">
    <source>
        <dbReference type="SAM" id="MobiDB-lite"/>
    </source>
</evidence>
<gene>
    <name evidence="8" type="ORF">TeGR_g2661</name>
</gene>
<dbReference type="InterPro" id="IPR001471">
    <property type="entry name" value="AP2/ERF_dom"/>
</dbReference>
<feature type="region of interest" description="Disordered" evidence="6">
    <location>
        <begin position="1"/>
        <end position="82"/>
    </location>
</feature>
<accession>A0ABQ6MKQ5</accession>
<evidence type="ECO:0000313" key="8">
    <source>
        <dbReference type="EMBL" id="GMI28201.1"/>
    </source>
</evidence>
<dbReference type="Gene3D" id="3.30.730.10">
    <property type="entry name" value="AP2/ERF domain"/>
    <property type="match status" value="1"/>
</dbReference>
<feature type="compositionally biased region" description="Pro residues" evidence="6">
    <location>
        <begin position="61"/>
        <end position="75"/>
    </location>
</feature>
<evidence type="ECO:0000256" key="4">
    <source>
        <dbReference type="ARBA" id="ARBA00023163"/>
    </source>
</evidence>
<feature type="domain" description="AP2/ERF" evidence="7">
    <location>
        <begin position="86"/>
        <end position="142"/>
    </location>
</feature>
<evidence type="ECO:0000256" key="5">
    <source>
        <dbReference type="ARBA" id="ARBA00023242"/>
    </source>
</evidence>
<sequence length="295" mass="30850">MNAYPPPLALAASSSNSNASSPSGSASTSSGSTSTSSGSFPPELRLPPPAGRAAAAAAPSSPAPSPASPTAPPSQPKARRKVQYSKYTGVTYNKTHGKFQACITHNRRQLYLGRFDVPADGAWAYDLEVARVKPDGWKRNFEGGEEQYLEARAREAREGVVVPEIEPRKNHRLGPAGSDAFASSVVAGTKRERTRTARAAGTLDGAPPRRAKAAPMLLPPTAPLPPAAPPPPPRDLAEEARRLDLLLSTSNSAESGLSGHHHRKSSSVITGWMLGGKGGYGGEDAMQTLSGMSLK</sequence>
<keyword evidence="4" id="KW-0804">Transcription</keyword>
<feature type="compositionally biased region" description="Pro residues" evidence="6">
    <location>
        <begin position="217"/>
        <end position="234"/>
    </location>
</feature>
<comment type="caution">
    <text evidence="8">The sequence shown here is derived from an EMBL/GenBank/DDBJ whole genome shotgun (WGS) entry which is preliminary data.</text>
</comment>
<evidence type="ECO:0000256" key="3">
    <source>
        <dbReference type="ARBA" id="ARBA00023125"/>
    </source>
</evidence>
<keyword evidence="3" id="KW-0238">DNA-binding</keyword>
<name>A0ABQ6MKQ5_9STRA</name>
<keyword evidence="9" id="KW-1185">Reference proteome</keyword>
<organism evidence="8 9">
    <name type="scientific">Tetraparma gracilis</name>
    <dbReference type="NCBI Taxonomy" id="2962635"/>
    <lineage>
        <taxon>Eukaryota</taxon>
        <taxon>Sar</taxon>
        <taxon>Stramenopiles</taxon>
        <taxon>Ochrophyta</taxon>
        <taxon>Bolidophyceae</taxon>
        <taxon>Parmales</taxon>
        <taxon>Triparmaceae</taxon>
        <taxon>Tetraparma</taxon>
    </lineage>
</organism>
<evidence type="ECO:0000256" key="1">
    <source>
        <dbReference type="ARBA" id="ARBA00004123"/>
    </source>
</evidence>
<feature type="compositionally biased region" description="Low complexity" evidence="6">
    <location>
        <begin position="51"/>
        <end position="60"/>
    </location>
</feature>
<dbReference type="InterPro" id="IPR016177">
    <property type="entry name" value="DNA-bd_dom_sf"/>
</dbReference>